<dbReference type="GO" id="GO:0016491">
    <property type="term" value="F:oxidoreductase activity"/>
    <property type="evidence" value="ECO:0007669"/>
    <property type="project" value="InterPro"/>
</dbReference>
<evidence type="ECO:0000313" key="3">
    <source>
        <dbReference type="EMBL" id="CAI6331740.1"/>
    </source>
</evidence>
<dbReference type="EMBL" id="CAOQHR010000003">
    <property type="protein sequence ID" value="CAI6331740.1"/>
    <property type="molecule type" value="Genomic_DNA"/>
</dbReference>
<dbReference type="Gene3D" id="3.30.70.100">
    <property type="match status" value="1"/>
</dbReference>
<dbReference type="InterPro" id="IPR011008">
    <property type="entry name" value="Dimeric_a/b-barrel"/>
</dbReference>
<sequence>MSASPTNPAATITCLYPKTPNFFFNVDYYLSTHIPLAKELWGPLGMTGVSVAEVDGESGYAYNITIQFKDLESWKAVLQHESSKRLGEDGKNYTNVEPVFIASKIIG</sequence>
<dbReference type="InterPro" id="IPR009799">
    <property type="entry name" value="EthD_dom"/>
</dbReference>
<organism evidence="3 4">
    <name type="scientific">Periconia digitata</name>
    <dbReference type="NCBI Taxonomy" id="1303443"/>
    <lineage>
        <taxon>Eukaryota</taxon>
        <taxon>Fungi</taxon>
        <taxon>Dikarya</taxon>
        <taxon>Ascomycota</taxon>
        <taxon>Pezizomycotina</taxon>
        <taxon>Dothideomycetes</taxon>
        <taxon>Pleosporomycetidae</taxon>
        <taxon>Pleosporales</taxon>
        <taxon>Massarineae</taxon>
        <taxon>Periconiaceae</taxon>
        <taxon>Periconia</taxon>
    </lineage>
</organism>
<comment type="caution">
    <text evidence="3">The sequence shown here is derived from an EMBL/GenBank/DDBJ whole genome shotgun (WGS) entry which is preliminary data.</text>
</comment>
<protein>
    <recommendedName>
        <fullName evidence="2">EthD domain-containing protein</fullName>
    </recommendedName>
</protein>
<accession>A0A9W4UB69</accession>
<dbReference type="PANTHER" id="PTHR40260:SF2">
    <property type="entry name" value="BLR8190 PROTEIN"/>
    <property type="match status" value="1"/>
</dbReference>
<dbReference type="PANTHER" id="PTHR40260">
    <property type="entry name" value="BLR8190 PROTEIN"/>
    <property type="match status" value="1"/>
</dbReference>
<reference evidence="3" key="1">
    <citation type="submission" date="2023-01" db="EMBL/GenBank/DDBJ databases">
        <authorList>
            <person name="Van Ghelder C."/>
            <person name="Rancurel C."/>
        </authorList>
    </citation>
    <scope>NUCLEOTIDE SEQUENCE</scope>
    <source>
        <strain evidence="3">CNCM I-4278</strain>
    </source>
</reference>
<dbReference type="NCBIfam" id="TIGR02118">
    <property type="entry name" value="EthD family reductase"/>
    <property type="match status" value="1"/>
</dbReference>
<evidence type="ECO:0000259" key="2">
    <source>
        <dbReference type="Pfam" id="PF07110"/>
    </source>
</evidence>
<evidence type="ECO:0000313" key="4">
    <source>
        <dbReference type="Proteomes" id="UP001152607"/>
    </source>
</evidence>
<feature type="domain" description="EthD" evidence="2">
    <location>
        <begin position="27"/>
        <end position="94"/>
    </location>
</feature>
<dbReference type="OrthoDB" id="4892971at2759"/>
<evidence type="ECO:0000256" key="1">
    <source>
        <dbReference type="ARBA" id="ARBA00005986"/>
    </source>
</evidence>
<dbReference type="SUPFAM" id="SSF54909">
    <property type="entry name" value="Dimeric alpha+beta barrel"/>
    <property type="match status" value="1"/>
</dbReference>
<gene>
    <name evidence="3" type="ORF">PDIGIT_LOCUS4768</name>
</gene>
<keyword evidence="4" id="KW-1185">Reference proteome</keyword>
<comment type="similarity">
    <text evidence="1">Belongs to the tpcK family.</text>
</comment>
<dbReference type="Proteomes" id="UP001152607">
    <property type="component" value="Unassembled WGS sequence"/>
</dbReference>
<dbReference type="Pfam" id="PF07110">
    <property type="entry name" value="EthD"/>
    <property type="match status" value="1"/>
</dbReference>
<dbReference type="AlphaFoldDB" id="A0A9W4UB69"/>
<proteinExistence type="inferred from homology"/>
<name>A0A9W4UB69_9PLEO</name>